<protein>
    <recommendedName>
        <fullName evidence="2">Nucleotide modification associated domain-containing protein</fullName>
    </recommendedName>
</protein>
<evidence type="ECO:0008006" key="2">
    <source>
        <dbReference type="Google" id="ProtNLM"/>
    </source>
</evidence>
<gene>
    <name evidence="1" type="ORF">LCGC14_1601590</name>
</gene>
<name>A0A0F9LB29_9ZZZZ</name>
<evidence type="ECO:0000313" key="1">
    <source>
        <dbReference type="EMBL" id="KKM24785.1"/>
    </source>
</evidence>
<dbReference type="EMBL" id="LAZR01012851">
    <property type="protein sequence ID" value="KKM24785.1"/>
    <property type="molecule type" value="Genomic_DNA"/>
</dbReference>
<comment type="caution">
    <text evidence="1">The sequence shown here is derived from an EMBL/GenBank/DDBJ whole genome shotgun (WGS) entry which is preliminary data.</text>
</comment>
<organism evidence="1">
    <name type="scientific">marine sediment metagenome</name>
    <dbReference type="NCBI Taxonomy" id="412755"/>
    <lineage>
        <taxon>unclassified sequences</taxon>
        <taxon>metagenomes</taxon>
        <taxon>ecological metagenomes</taxon>
    </lineage>
</organism>
<dbReference type="AlphaFoldDB" id="A0A0F9LB29"/>
<reference evidence="1" key="1">
    <citation type="journal article" date="2015" name="Nature">
        <title>Complex archaea that bridge the gap between prokaryotes and eukaryotes.</title>
        <authorList>
            <person name="Spang A."/>
            <person name="Saw J.H."/>
            <person name="Jorgensen S.L."/>
            <person name="Zaremba-Niedzwiedzka K."/>
            <person name="Martijn J."/>
            <person name="Lind A.E."/>
            <person name="van Eijk R."/>
            <person name="Schleper C."/>
            <person name="Guy L."/>
            <person name="Ettema T.J."/>
        </authorList>
    </citation>
    <scope>NUCLEOTIDE SEQUENCE</scope>
</reference>
<sequence length="123" mass="14045">MTFEEFASRNVGKDGRPVFHGHPRFYELLDEMSNLHSRKNHDYSGDDPLSNLKSSVEIGIPAWKGILIRLMDKWARLKTFAKKETLEVKDESIKDTLMDNAVYSLLCIIVYEDDPGGATRKGQ</sequence>
<accession>A0A0F9LB29</accession>
<proteinExistence type="predicted"/>